<accession>A0A520KWC1</accession>
<comment type="caution">
    <text evidence="1">The sequence shown here is derived from an EMBL/GenBank/DDBJ whole genome shotgun (WGS) entry which is preliminary data.</text>
</comment>
<dbReference type="PANTHER" id="PTHR36697:SF1">
    <property type="entry name" value="S-ADENOSYLMETHIONINE SYNTHASE"/>
    <property type="match status" value="1"/>
</dbReference>
<keyword evidence="1" id="KW-0808">Transferase</keyword>
<name>A0A520KWC1_9EURY</name>
<dbReference type="EC" id="2.5.1.6" evidence="1"/>
<evidence type="ECO:0000313" key="2">
    <source>
        <dbReference type="Proteomes" id="UP000320766"/>
    </source>
</evidence>
<organism evidence="1 2">
    <name type="scientific">Candidatus Methanolliviera hydrocarbonicum</name>
    <dbReference type="NCBI Taxonomy" id="2491085"/>
    <lineage>
        <taxon>Archaea</taxon>
        <taxon>Methanobacteriati</taxon>
        <taxon>Methanobacteriota</taxon>
        <taxon>Candidatus Methanoliparia</taxon>
        <taxon>Candidatus Methanoliparales</taxon>
        <taxon>Candidatus Methanollivieraceae</taxon>
        <taxon>Candidatus Methanolliviera</taxon>
    </lineage>
</organism>
<dbReference type="Gene3D" id="3.30.300.10">
    <property type="match status" value="1"/>
</dbReference>
<dbReference type="Gene3D" id="3.30.300.280">
    <property type="entry name" value="S-adenosylmethionine synthetase, C-terminal domain"/>
    <property type="match status" value="2"/>
</dbReference>
<dbReference type="EMBL" id="RXIL01000090">
    <property type="protein sequence ID" value="RZN68999.1"/>
    <property type="molecule type" value="Genomic_DNA"/>
</dbReference>
<dbReference type="GO" id="GO:0004478">
    <property type="term" value="F:methionine adenosyltransferase activity"/>
    <property type="evidence" value="ECO:0007669"/>
    <property type="project" value="UniProtKB-EC"/>
</dbReference>
<protein>
    <submittedName>
        <fullName evidence="1">Methionine adenosyltransferase</fullName>
        <ecNumber evidence="1">2.5.1.6</ecNumber>
    </submittedName>
</protein>
<gene>
    <name evidence="1" type="ORF">EF807_05070</name>
</gene>
<dbReference type="Pfam" id="PF01941">
    <property type="entry name" value="AdoMet_Synthase"/>
    <property type="match status" value="1"/>
</dbReference>
<dbReference type="InterPro" id="IPR042544">
    <property type="entry name" value="AdoMet_synthase_3"/>
</dbReference>
<evidence type="ECO:0000313" key="1">
    <source>
        <dbReference type="EMBL" id="RZN68999.1"/>
    </source>
</evidence>
<dbReference type="Proteomes" id="UP000320766">
    <property type="component" value="Unassembled WGS sequence"/>
</dbReference>
<sequence>MLLEWERIRSYWHRHQLRWTGREYWEEGSEFLAFGDAVGRIEVEKISGVLIEDQNIEIVERKGLGHPDFMIDSIMEEFSLALCREYLKKFGRILHHNVDKGDVVGGKTEPKFGGGKVIIPILIFFSGRAVEEAEGKNIPIKEIALRSTKDWIRENLRFLDPEEEIRYQVETKGGSGNLSDIFEREGRMPEANDTSLGMAYAPLSSTEKMVYETERYINSEDFKRRFPVSGEDVKVMACRIKDNVNVTIANSFVDRFVAGEKDYFRQKEEILEDIQSQIDGMNEREVKISLNALDRENRGENGVYLTVTGTSAEMGDDGQVGRGNRTNGIVPYNRPVSLEAPAGKNPVSHVGKIYNLLSNHLAEEIWEVSGAQEVYVSMLSQIGRPLNDPLLVRIALASDGRIDETQIKDITEEELEGVMEFMKRYVESGKSAII</sequence>
<dbReference type="PANTHER" id="PTHR36697">
    <property type="entry name" value="S-ADENOSYLMETHIONINE SYNTHASE"/>
    <property type="match status" value="1"/>
</dbReference>
<dbReference type="AlphaFoldDB" id="A0A520KWC1"/>
<dbReference type="InterPro" id="IPR027790">
    <property type="entry name" value="AdoMet_synthase_2_family"/>
</dbReference>
<proteinExistence type="predicted"/>
<reference evidence="1 2" key="1">
    <citation type="journal article" date="2019" name="Nat. Microbiol.">
        <title>Wide diversity of methane and short-chain alkane metabolisms in uncultured archaea.</title>
        <authorList>
            <person name="Borrel G."/>
            <person name="Adam P.S."/>
            <person name="McKay L.J."/>
            <person name="Chen L.X."/>
            <person name="Sierra-Garcia I.N."/>
            <person name="Sieber C.M."/>
            <person name="Letourneur Q."/>
            <person name="Ghozlane A."/>
            <person name="Andersen G.L."/>
            <person name="Li W.J."/>
            <person name="Hallam S.J."/>
            <person name="Muyzer G."/>
            <person name="de Oliveira V.M."/>
            <person name="Inskeep W.P."/>
            <person name="Banfield J.F."/>
            <person name="Gribaldo S."/>
        </authorList>
    </citation>
    <scope>NUCLEOTIDE SEQUENCE [LARGE SCALE GENOMIC DNA]</scope>
    <source>
        <strain evidence="1">NM1b</strain>
    </source>
</reference>
<dbReference type="NCBIfam" id="NF003366">
    <property type="entry name" value="PRK04439.1-5"/>
    <property type="match status" value="1"/>
</dbReference>